<feature type="non-terminal residue" evidence="1">
    <location>
        <position position="161"/>
    </location>
</feature>
<sequence>VSRQAFLEPNKELGTCIICRSSRHEPASKVKSEENRRAATPFEARNPPPSRADRGWDSRNPGDPERPALRRPAPPASRAAPTPRLESGARREAPEPSPHKRASRPLTKRGRKEAVPETQPPRSTAGPTAARRPPAGSSLTAASLASISHRPPSRRSRGRHG</sequence>
<evidence type="ECO:0000313" key="2">
    <source>
        <dbReference type="Proteomes" id="UP001162501"/>
    </source>
</evidence>
<reference evidence="1" key="1">
    <citation type="submission" date="2023-05" db="EMBL/GenBank/DDBJ databases">
        <authorList>
            <consortium name="ELIXIR-Norway"/>
        </authorList>
    </citation>
    <scope>NUCLEOTIDE SEQUENCE</scope>
</reference>
<accession>A0AC59ZNG1</accession>
<reference evidence="1" key="2">
    <citation type="submission" date="2025-03" db="EMBL/GenBank/DDBJ databases">
        <authorList>
            <consortium name="ELIXIR-Norway"/>
            <consortium name="Elixir Norway"/>
        </authorList>
    </citation>
    <scope>NUCLEOTIDE SEQUENCE</scope>
</reference>
<protein>
    <submittedName>
        <fullName evidence="1">Uncharacterized protein</fullName>
    </submittedName>
</protein>
<gene>
    <name evidence="1" type="ORF">MRATA1EN22A_LOCUS20700</name>
</gene>
<dbReference type="EMBL" id="OX596115">
    <property type="protein sequence ID" value="CAN0474124.1"/>
    <property type="molecule type" value="Genomic_DNA"/>
</dbReference>
<dbReference type="Proteomes" id="UP001162501">
    <property type="component" value="Chromosome 31"/>
</dbReference>
<proteinExistence type="predicted"/>
<organism evidence="1 2">
    <name type="scientific">Rangifer tarandus platyrhynchus</name>
    <name type="common">Svalbard reindeer</name>
    <dbReference type="NCBI Taxonomy" id="3082113"/>
    <lineage>
        <taxon>Eukaryota</taxon>
        <taxon>Metazoa</taxon>
        <taxon>Chordata</taxon>
        <taxon>Craniata</taxon>
        <taxon>Vertebrata</taxon>
        <taxon>Euteleostomi</taxon>
        <taxon>Mammalia</taxon>
        <taxon>Eutheria</taxon>
        <taxon>Laurasiatheria</taxon>
        <taxon>Artiodactyla</taxon>
        <taxon>Ruminantia</taxon>
        <taxon>Pecora</taxon>
        <taxon>Cervidae</taxon>
        <taxon>Odocoileinae</taxon>
        <taxon>Rangifer</taxon>
    </lineage>
</organism>
<feature type="non-terminal residue" evidence="1">
    <location>
        <position position="1"/>
    </location>
</feature>
<evidence type="ECO:0000313" key="1">
    <source>
        <dbReference type="EMBL" id="CAN0474124.1"/>
    </source>
</evidence>
<name>A0AC59ZNG1_RANTA</name>